<comment type="catalytic activity">
    <reaction evidence="7">
        <text>alpha-D-mannose 1-phosphate + GTP + H(+) = GDP-alpha-D-mannose + diphosphate</text>
        <dbReference type="Rhea" id="RHEA:15229"/>
        <dbReference type="ChEBI" id="CHEBI:15378"/>
        <dbReference type="ChEBI" id="CHEBI:33019"/>
        <dbReference type="ChEBI" id="CHEBI:37565"/>
        <dbReference type="ChEBI" id="CHEBI:57527"/>
        <dbReference type="ChEBI" id="CHEBI:58409"/>
        <dbReference type="EC" id="2.7.7.13"/>
    </reaction>
</comment>
<proteinExistence type="inferred from homology"/>
<dbReference type="InterPro" id="IPR029044">
    <property type="entry name" value="Nucleotide-diphossugar_trans"/>
</dbReference>
<evidence type="ECO:0000256" key="7">
    <source>
        <dbReference type="ARBA" id="ARBA00047343"/>
    </source>
</evidence>
<feature type="domain" description="Nucleotidyl transferase" evidence="9">
    <location>
        <begin position="11"/>
        <end position="292"/>
    </location>
</feature>
<evidence type="ECO:0000256" key="3">
    <source>
        <dbReference type="ARBA" id="ARBA00022679"/>
    </source>
</evidence>
<keyword evidence="12" id="KW-0413">Isomerase</keyword>
<dbReference type="FunFam" id="2.60.120.10:FF:000032">
    <property type="entry name" value="Mannose-1-phosphate guanylyltransferase/mannose-6-phosphate isomerase"/>
    <property type="match status" value="1"/>
</dbReference>
<dbReference type="Pfam" id="PF00483">
    <property type="entry name" value="NTP_transferase"/>
    <property type="match status" value="1"/>
</dbReference>
<dbReference type="Gene3D" id="2.60.120.10">
    <property type="entry name" value="Jelly Rolls"/>
    <property type="match status" value="1"/>
</dbReference>
<dbReference type="GO" id="GO:0016853">
    <property type="term" value="F:isomerase activity"/>
    <property type="evidence" value="ECO:0007669"/>
    <property type="project" value="UniProtKB-KW"/>
</dbReference>
<evidence type="ECO:0000256" key="6">
    <source>
        <dbReference type="ARBA" id="ARBA00023134"/>
    </source>
</evidence>
<dbReference type="FunFam" id="3.90.550.10:FF:000046">
    <property type="entry name" value="Mannose-1-phosphate guanylyltransferase (GDP)"/>
    <property type="match status" value="1"/>
</dbReference>
<dbReference type="OrthoDB" id="9806359at2"/>
<dbReference type="Pfam" id="PF22640">
    <property type="entry name" value="ManC_GMP_beta-helix"/>
    <property type="match status" value="1"/>
</dbReference>
<keyword evidence="13" id="KW-1185">Reference proteome</keyword>
<dbReference type="InterPro" id="IPR001538">
    <property type="entry name" value="Man6P_isomerase-2_C"/>
</dbReference>
<dbReference type="STRING" id="28181.BEN30_11800"/>
<evidence type="ECO:0000259" key="9">
    <source>
        <dbReference type="Pfam" id="PF00483"/>
    </source>
</evidence>
<dbReference type="InterPro" id="IPR006375">
    <property type="entry name" value="Man1P_GuaTrfase/Man6P_Isoase"/>
</dbReference>
<dbReference type="InterPro" id="IPR014710">
    <property type="entry name" value="RmlC-like_jellyroll"/>
</dbReference>
<dbReference type="GO" id="GO:0000271">
    <property type="term" value="P:polysaccharide biosynthetic process"/>
    <property type="evidence" value="ECO:0007669"/>
    <property type="project" value="InterPro"/>
</dbReference>
<dbReference type="CDD" id="cd02509">
    <property type="entry name" value="GDP-M1P_Guanylyltransferase"/>
    <property type="match status" value="1"/>
</dbReference>
<accession>A0A1E5Q6S4</accession>
<keyword evidence="3 12" id="KW-0808">Transferase</keyword>
<protein>
    <recommendedName>
        <fullName evidence="2">mannose-1-phosphate guanylyltransferase</fullName>
        <ecNumber evidence="2">2.7.7.13</ecNumber>
    </recommendedName>
</protein>
<organism evidence="12 13">
    <name type="scientific">Magnetovibrio blakemorei</name>
    <dbReference type="NCBI Taxonomy" id="28181"/>
    <lineage>
        <taxon>Bacteria</taxon>
        <taxon>Pseudomonadati</taxon>
        <taxon>Pseudomonadota</taxon>
        <taxon>Alphaproteobacteria</taxon>
        <taxon>Rhodospirillales</taxon>
        <taxon>Magnetovibrionaceae</taxon>
        <taxon>Magnetovibrio</taxon>
    </lineage>
</organism>
<dbReference type="GO" id="GO:0009298">
    <property type="term" value="P:GDP-mannose biosynthetic process"/>
    <property type="evidence" value="ECO:0007669"/>
    <property type="project" value="TreeGrafter"/>
</dbReference>
<evidence type="ECO:0000313" key="13">
    <source>
        <dbReference type="Proteomes" id="UP000095347"/>
    </source>
</evidence>
<dbReference type="CDD" id="cd02213">
    <property type="entry name" value="cupin_PMI_typeII_C"/>
    <property type="match status" value="1"/>
</dbReference>
<dbReference type="InterPro" id="IPR054566">
    <property type="entry name" value="ManC/GMP-like_b-helix"/>
</dbReference>
<evidence type="ECO:0000256" key="2">
    <source>
        <dbReference type="ARBA" id="ARBA00012387"/>
    </source>
</evidence>
<keyword evidence="6" id="KW-0342">GTP-binding</keyword>
<evidence type="ECO:0000256" key="4">
    <source>
        <dbReference type="ARBA" id="ARBA00022695"/>
    </source>
</evidence>
<keyword evidence="5" id="KW-0547">Nucleotide-binding</keyword>
<dbReference type="InterPro" id="IPR051161">
    <property type="entry name" value="Mannose-6P_isomerase_type2"/>
</dbReference>
<dbReference type="Gene3D" id="3.90.550.10">
    <property type="entry name" value="Spore Coat Polysaccharide Biosynthesis Protein SpsA, Chain A"/>
    <property type="match status" value="1"/>
</dbReference>
<evidence type="ECO:0000256" key="8">
    <source>
        <dbReference type="RuleBase" id="RU004190"/>
    </source>
</evidence>
<dbReference type="GO" id="GO:0005525">
    <property type="term" value="F:GTP binding"/>
    <property type="evidence" value="ECO:0007669"/>
    <property type="project" value="UniProtKB-KW"/>
</dbReference>
<dbReference type="PANTHER" id="PTHR46390:SF1">
    <property type="entry name" value="MANNOSE-1-PHOSPHATE GUANYLYLTRANSFERASE"/>
    <property type="match status" value="1"/>
</dbReference>
<dbReference type="NCBIfam" id="TIGR01479">
    <property type="entry name" value="GMP_PMI"/>
    <property type="match status" value="1"/>
</dbReference>
<keyword evidence="4 12" id="KW-0548">Nucleotidyltransferase</keyword>
<dbReference type="InterPro" id="IPR011051">
    <property type="entry name" value="RmlC_Cupin_sf"/>
</dbReference>
<dbReference type="SUPFAM" id="SSF53448">
    <property type="entry name" value="Nucleotide-diphospho-sugar transferases"/>
    <property type="match status" value="1"/>
</dbReference>
<reference evidence="13" key="1">
    <citation type="submission" date="2016-07" db="EMBL/GenBank/DDBJ databases">
        <authorList>
            <person name="Florea S."/>
            <person name="Webb J.S."/>
            <person name="Jaromczyk J."/>
            <person name="Schardl C.L."/>
        </authorList>
    </citation>
    <scope>NUCLEOTIDE SEQUENCE [LARGE SCALE GENOMIC DNA]</scope>
    <source>
        <strain evidence="13">MV-1</strain>
    </source>
</reference>
<dbReference type="EMBL" id="MCGG01000030">
    <property type="protein sequence ID" value="OEJ66631.1"/>
    <property type="molecule type" value="Genomic_DNA"/>
</dbReference>
<dbReference type="SUPFAM" id="SSF51182">
    <property type="entry name" value="RmlC-like cupins"/>
    <property type="match status" value="1"/>
</dbReference>
<dbReference type="PANTHER" id="PTHR46390">
    <property type="entry name" value="MANNOSE-1-PHOSPHATE GUANYLYLTRANSFERASE"/>
    <property type="match status" value="1"/>
</dbReference>
<feature type="domain" description="MannoseP isomerase/GMP-like beta-helix" evidence="11">
    <location>
        <begin position="300"/>
        <end position="354"/>
    </location>
</feature>
<evidence type="ECO:0000313" key="12">
    <source>
        <dbReference type="EMBL" id="OEJ66631.1"/>
    </source>
</evidence>
<comment type="similarity">
    <text evidence="1 8">Belongs to the mannose-6-phosphate isomerase type 2 family.</text>
</comment>
<dbReference type="InterPro" id="IPR049577">
    <property type="entry name" value="GMPP_N"/>
</dbReference>
<feature type="domain" description="Mannose-6-phosphate isomerase type II C-terminal" evidence="10">
    <location>
        <begin position="358"/>
        <end position="472"/>
    </location>
</feature>
<dbReference type="Pfam" id="PF01050">
    <property type="entry name" value="MannoseP_isomer"/>
    <property type="match status" value="1"/>
</dbReference>
<dbReference type="InterPro" id="IPR005835">
    <property type="entry name" value="NTP_transferase_dom"/>
</dbReference>
<sequence>MVTKNMPPIVPVILSGGSGTRLWPMSRTLYPKQLQALYSDSSMLVETARRVSGDGFTDPIIICNGEHRFIVAEQLLEAGIQPQAIVLEPVGRNTAPAAAVAALMLTNKDPDAMMLLKPADHMITKPNVFVEACLQARKAADDGALVTFGIIPHKPETGFGYIHKGPALAGFNSCHRVEKFVEKPDVKTAEGYVADGGYLWNSGMFLFRAQDYLDELSKQCPEMVEACRRAVHLARQDMDFLRLDEQAFQDMKGNSIDYAVMEKAQNVLVVPVDMGWDDVGSWSSLWAVGDKDTMGNILLGDVIAHDVAGSYMRSSGQLIAAIGMKDIVVVATDDVILVAPMDRAQEVKEIVKSLDDLGRTEQTLHKRVYRPWGWYQSMHADTHYQVKQLTIHAGGVLSLQSHQHRSEHWVVVSGEAEVTCGDELITLAVNQSTYIPAGMKHRLENKTKEPLCIIEVQTGSYLGEDDIERFEDVYGRT</sequence>
<evidence type="ECO:0000256" key="5">
    <source>
        <dbReference type="ARBA" id="ARBA00022741"/>
    </source>
</evidence>
<evidence type="ECO:0000256" key="1">
    <source>
        <dbReference type="ARBA" id="ARBA00006115"/>
    </source>
</evidence>
<dbReference type="EC" id="2.7.7.13" evidence="2"/>
<gene>
    <name evidence="12" type="ORF">BEN30_11800</name>
</gene>
<comment type="caution">
    <text evidence="12">The sequence shown here is derived from an EMBL/GenBank/DDBJ whole genome shotgun (WGS) entry which is preliminary data.</text>
</comment>
<evidence type="ECO:0000259" key="10">
    <source>
        <dbReference type="Pfam" id="PF01050"/>
    </source>
</evidence>
<evidence type="ECO:0000259" key="11">
    <source>
        <dbReference type="Pfam" id="PF22640"/>
    </source>
</evidence>
<name>A0A1E5Q6S4_9PROT</name>
<dbReference type="GO" id="GO:0004475">
    <property type="term" value="F:mannose-1-phosphate guanylyltransferase (GTP) activity"/>
    <property type="evidence" value="ECO:0007669"/>
    <property type="project" value="UniProtKB-EC"/>
</dbReference>
<dbReference type="Proteomes" id="UP000095347">
    <property type="component" value="Unassembled WGS sequence"/>
</dbReference>
<dbReference type="AlphaFoldDB" id="A0A1E5Q6S4"/>